<keyword evidence="1" id="KW-0732">Signal</keyword>
<sequence>MSLGCFLLLFMCYIYTNSPACKHQNHRRLYFFIYLLSNYAPQDLNFRNSERSLHKKFVRMFHVIVLSNFNTVSVSVS</sequence>
<proteinExistence type="predicted"/>
<dbReference type="EMBL" id="GHWJ01010632">
    <property type="protein sequence ID" value="NOV43369.1"/>
    <property type="molecule type" value="Transcribed_RNA"/>
</dbReference>
<reference evidence="2" key="1">
    <citation type="submission" date="2019-09" db="EMBL/GenBank/DDBJ databases">
        <title>Organ-specific transcriptomic study of the physiology of the cattle tick, Rhipicephalus microplus.</title>
        <authorList>
            <person name="Tirloni L."/>
            <person name="Braz G."/>
            <person name="Gandara A.C.P."/>
            <person name="Sabadin G.A."/>
            <person name="da Silva R.M."/>
            <person name="Guizzo M.G."/>
            <person name="Machado J.A."/>
            <person name="Costa E.P."/>
            <person name="Gomes H.F."/>
            <person name="Moraes J."/>
            <person name="Mota M.B.S."/>
            <person name="Mesquita R.D."/>
            <person name="Alvarenga P.H."/>
            <person name="Alves F."/>
            <person name="Seixas A."/>
            <person name="da Fonseca R.N."/>
            <person name="Fogaca A."/>
            <person name="Logullo C."/>
            <person name="Tanaka A."/>
            <person name="Daffre S."/>
            <person name="Termignoni C."/>
            <person name="Vaz I.S.Jr."/>
            <person name="Oliveira P.L."/>
            <person name="Ribeiro J.M."/>
        </authorList>
    </citation>
    <scope>NUCLEOTIDE SEQUENCE</scope>
    <source>
        <strain evidence="2">Porto Alegre</strain>
    </source>
</reference>
<dbReference type="AlphaFoldDB" id="A0A6M2DB79"/>
<name>A0A6M2DB79_RHIMP</name>
<feature type="chain" id="PRO_5026954164" evidence="1">
    <location>
        <begin position="17"/>
        <end position="77"/>
    </location>
</feature>
<protein>
    <submittedName>
        <fullName evidence="2">Putative secreted protein</fullName>
    </submittedName>
</protein>
<evidence type="ECO:0000256" key="1">
    <source>
        <dbReference type="SAM" id="SignalP"/>
    </source>
</evidence>
<accession>A0A6M2DB79</accession>
<evidence type="ECO:0000313" key="2">
    <source>
        <dbReference type="EMBL" id="NOV43369.1"/>
    </source>
</evidence>
<organism evidence="2">
    <name type="scientific">Rhipicephalus microplus</name>
    <name type="common">Cattle tick</name>
    <name type="synonym">Boophilus microplus</name>
    <dbReference type="NCBI Taxonomy" id="6941"/>
    <lineage>
        <taxon>Eukaryota</taxon>
        <taxon>Metazoa</taxon>
        <taxon>Ecdysozoa</taxon>
        <taxon>Arthropoda</taxon>
        <taxon>Chelicerata</taxon>
        <taxon>Arachnida</taxon>
        <taxon>Acari</taxon>
        <taxon>Parasitiformes</taxon>
        <taxon>Ixodida</taxon>
        <taxon>Ixodoidea</taxon>
        <taxon>Ixodidae</taxon>
        <taxon>Rhipicephalinae</taxon>
        <taxon>Rhipicephalus</taxon>
        <taxon>Boophilus</taxon>
    </lineage>
</organism>
<feature type="signal peptide" evidence="1">
    <location>
        <begin position="1"/>
        <end position="16"/>
    </location>
</feature>